<gene>
    <name evidence="1" type="ORF">V144x_51960</name>
</gene>
<dbReference type="EMBL" id="CP037920">
    <property type="protein sequence ID" value="QDT99683.1"/>
    <property type="molecule type" value="Genomic_DNA"/>
</dbReference>
<dbReference type="KEGG" id="gaw:V144x_51960"/>
<evidence type="ECO:0000313" key="2">
    <source>
        <dbReference type="Proteomes" id="UP000318704"/>
    </source>
</evidence>
<sequence length="57" mass="6487">MADLLPHVSPNHFVIIGNPGNQRIQFFQKALQDFGQSQADIVSYTQLIQDPHRRIVS</sequence>
<dbReference type="AlphaFoldDB" id="A0A517W353"/>
<protein>
    <submittedName>
        <fullName evidence="1">Uncharacterized protein</fullName>
    </submittedName>
</protein>
<name>A0A517W353_9PLAN</name>
<evidence type="ECO:0000313" key="1">
    <source>
        <dbReference type="EMBL" id="QDT99683.1"/>
    </source>
</evidence>
<organism evidence="1 2">
    <name type="scientific">Gimesia aquarii</name>
    <dbReference type="NCBI Taxonomy" id="2527964"/>
    <lineage>
        <taxon>Bacteria</taxon>
        <taxon>Pseudomonadati</taxon>
        <taxon>Planctomycetota</taxon>
        <taxon>Planctomycetia</taxon>
        <taxon>Planctomycetales</taxon>
        <taxon>Planctomycetaceae</taxon>
        <taxon>Gimesia</taxon>
    </lineage>
</organism>
<proteinExistence type="predicted"/>
<reference evidence="1 2" key="1">
    <citation type="submission" date="2019-03" db="EMBL/GenBank/DDBJ databases">
        <title>Deep-cultivation of Planctomycetes and their phenomic and genomic characterization uncovers novel biology.</title>
        <authorList>
            <person name="Wiegand S."/>
            <person name="Jogler M."/>
            <person name="Boedeker C."/>
            <person name="Pinto D."/>
            <person name="Vollmers J."/>
            <person name="Rivas-Marin E."/>
            <person name="Kohn T."/>
            <person name="Peeters S.H."/>
            <person name="Heuer A."/>
            <person name="Rast P."/>
            <person name="Oberbeckmann S."/>
            <person name="Bunk B."/>
            <person name="Jeske O."/>
            <person name="Meyerdierks A."/>
            <person name="Storesund J.E."/>
            <person name="Kallscheuer N."/>
            <person name="Luecker S."/>
            <person name="Lage O.M."/>
            <person name="Pohl T."/>
            <person name="Merkel B.J."/>
            <person name="Hornburger P."/>
            <person name="Mueller R.-W."/>
            <person name="Bruemmer F."/>
            <person name="Labrenz M."/>
            <person name="Spormann A.M."/>
            <person name="Op den Camp H."/>
            <person name="Overmann J."/>
            <person name="Amann R."/>
            <person name="Jetten M.S.M."/>
            <person name="Mascher T."/>
            <person name="Medema M.H."/>
            <person name="Devos D.P."/>
            <person name="Kaster A.-K."/>
            <person name="Ovreas L."/>
            <person name="Rohde M."/>
            <person name="Galperin M.Y."/>
            <person name="Jogler C."/>
        </authorList>
    </citation>
    <scope>NUCLEOTIDE SEQUENCE [LARGE SCALE GENOMIC DNA]</scope>
    <source>
        <strain evidence="1 2">V144</strain>
    </source>
</reference>
<accession>A0A517W353</accession>
<dbReference type="Proteomes" id="UP000318704">
    <property type="component" value="Chromosome"/>
</dbReference>